<dbReference type="CDD" id="cd02440">
    <property type="entry name" value="AdoMet_MTases"/>
    <property type="match status" value="1"/>
</dbReference>
<dbReference type="AlphaFoldDB" id="A0A5C4RRV9"/>
<keyword evidence="2" id="KW-0489">Methyltransferase</keyword>
<proteinExistence type="predicted"/>
<dbReference type="GO" id="GO:0008757">
    <property type="term" value="F:S-adenosylmethionine-dependent methyltransferase activity"/>
    <property type="evidence" value="ECO:0007669"/>
    <property type="project" value="InterPro"/>
</dbReference>
<dbReference type="SUPFAM" id="SSF53335">
    <property type="entry name" value="S-adenosyl-L-methionine-dependent methyltransferases"/>
    <property type="match status" value="1"/>
</dbReference>
<accession>A0A5C4RRV9</accession>
<gene>
    <name evidence="2" type="ORF">E1B00_10140</name>
</gene>
<dbReference type="InterPro" id="IPR029063">
    <property type="entry name" value="SAM-dependent_MTases_sf"/>
</dbReference>
<name>A0A5C4RRV9_9GAMM</name>
<dbReference type="Gene3D" id="3.40.50.150">
    <property type="entry name" value="Vaccinia Virus protein VP39"/>
    <property type="match status" value="1"/>
</dbReference>
<comment type="caution">
    <text evidence="2">The sequence shown here is derived from an EMBL/GenBank/DDBJ whole genome shotgun (WGS) entry which is preliminary data.</text>
</comment>
<keyword evidence="3" id="KW-1185">Reference proteome</keyword>
<dbReference type="GO" id="GO:0032259">
    <property type="term" value="P:methylation"/>
    <property type="evidence" value="ECO:0007669"/>
    <property type="project" value="UniProtKB-KW"/>
</dbReference>
<feature type="domain" description="Methyltransferase type 11" evidence="1">
    <location>
        <begin position="60"/>
        <end position="157"/>
    </location>
</feature>
<dbReference type="Proteomes" id="UP000305760">
    <property type="component" value="Unassembled WGS sequence"/>
</dbReference>
<dbReference type="RefSeq" id="WP_139448361.1">
    <property type="nucleotide sequence ID" value="NZ_SMDR01000002.1"/>
</dbReference>
<dbReference type="InterPro" id="IPR013216">
    <property type="entry name" value="Methyltransf_11"/>
</dbReference>
<evidence type="ECO:0000259" key="1">
    <source>
        <dbReference type="Pfam" id="PF08241"/>
    </source>
</evidence>
<reference evidence="2 3" key="1">
    <citation type="submission" date="2019-03" db="EMBL/GenBank/DDBJ databases">
        <title>Arenimonas daejeonensis sp. nov., isolated from compost.</title>
        <authorList>
            <person name="Jeon C.O."/>
        </authorList>
    </citation>
    <scope>NUCLEOTIDE SEQUENCE [LARGE SCALE GENOMIC DNA]</scope>
    <source>
        <strain evidence="2 3">R29</strain>
    </source>
</reference>
<organism evidence="2 3">
    <name type="scientific">Arenimonas terrae</name>
    <dbReference type="NCBI Taxonomy" id="2546226"/>
    <lineage>
        <taxon>Bacteria</taxon>
        <taxon>Pseudomonadati</taxon>
        <taxon>Pseudomonadota</taxon>
        <taxon>Gammaproteobacteria</taxon>
        <taxon>Lysobacterales</taxon>
        <taxon>Lysobacteraceae</taxon>
        <taxon>Arenimonas</taxon>
    </lineage>
</organism>
<dbReference type="EMBL" id="SMDR01000002">
    <property type="protein sequence ID" value="TNJ33694.1"/>
    <property type="molecule type" value="Genomic_DNA"/>
</dbReference>
<evidence type="ECO:0000313" key="2">
    <source>
        <dbReference type="EMBL" id="TNJ33694.1"/>
    </source>
</evidence>
<evidence type="ECO:0000313" key="3">
    <source>
        <dbReference type="Proteomes" id="UP000305760"/>
    </source>
</evidence>
<dbReference type="Pfam" id="PF08241">
    <property type="entry name" value="Methyltransf_11"/>
    <property type="match status" value="1"/>
</dbReference>
<dbReference type="OrthoDB" id="5974463at2"/>
<protein>
    <submittedName>
        <fullName evidence="2">Class I SAM-dependent methyltransferase</fullName>
    </submittedName>
</protein>
<keyword evidence="2" id="KW-0808">Transferase</keyword>
<sequence>MSAANDTPADRDDRRAVWSRYWAGGALHSCGGSFDGNYSGDIREFWREAFAPLGEGSRLLDIATGNGPIPKLLLTLRPGVDVHCDAVDLAAVAPAWPAELPEGERRRLQFHPRVEAEALPFADARFDLVVSQYGLEYSQLARSVPELLRVLKSSGRVRLLAHHAASVPVTLAREELRQIDWLRSPAGLLAAAAPMLGPMARAATPEGRAALRGDAVAHSAREAFDRSQSEREARATASSCPDILHETAGWIAQAFQAAHTGGEARGREALARIDRMLDDARLRLQELCDHALDEAGARALCDQLGQGGRRSADAVPLRQEGRLMAWAIRAG</sequence>